<dbReference type="InterPro" id="IPR005744">
    <property type="entry name" value="Hy-lIII"/>
</dbReference>
<feature type="transmembrane region" description="Helical" evidence="6">
    <location>
        <begin position="85"/>
        <end position="108"/>
    </location>
</feature>
<dbReference type="PANTHER" id="PTHR20855:SF129">
    <property type="entry name" value="HEMOLYSIN-3 HOMOLOG"/>
    <property type="match status" value="1"/>
</dbReference>
<keyword evidence="3 6" id="KW-0812">Transmembrane</keyword>
<evidence type="ECO:0000256" key="2">
    <source>
        <dbReference type="ARBA" id="ARBA00008488"/>
    </source>
</evidence>
<comment type="similarity">
    <text evidence="2">Belongs to the UPF0073 (Hly-III) family.</text>
</comment>
<protein>
    <submittedName>
        <fullName evidence="7">Hemolysin III family protein</fullName>
    </submittedName>
</protein>
<evidence type="ECO:0000256" key="5">
    <source>
        <dbReference type="ARBA" id="ARBA00023136"/>
    </source>
</evidence>
<feature type="transmembrane region" description="Helical" evidence="6">
    <location>
        <begin position="197"/>
        <end position="216"/>
    </location>
</feature>
<evidence type="ECO:0000256" key="1">
    <source>
        <dbReference type="ARBA" id="ARBA00004127"/>
    </source>
</evidence>
<feature type="transmembrane region" description="Helical" evidence="6">
    <location>
        <begin position="49"/>
        <end position="73"/>
    </location>
</feature>
<evidence type="ECO:0000256" key="6">
    <source>
        <dbReference type="SAM" id="Phobius"/>
    </source>
</evidence>
<proteinExistence type="inferred from homology"/>
<gene>
    <name evidence="7" type="ORF">H9564_02495</name>
</gene>
<comment type="caution">
    <text evidence="7">The sequence shown here is derived from an EMBL/GenBank/DDBJ whole genome shotgun (WGS) entry which is preliminary data.</text>
</comment>
<keyword evidence="4 6" id="KW-1133">Transmembrane helix</keyword>
<evidence type="ECO:0000256" key="4">
    <source>
        <dbReference type="ARBA" id="ARBA00022989"/>
    </source>
</evidence>
<dbReference type="PANTHER" id="PTHR20855">
    <property type="entry name" value="ADIPOR/PROGESTIN RECEPTOR-RELATED"/>
    <property type="match status" value="1"/>
</dbReference>
<keyword evidence="8" id="KW-1185">Reference proteome</keyword>
<sequence length="246" mass="28036">MLHRFAMVNLIIYYLSIAKVATKFIATLYERGRKMEKSRNTEHSVVIEIGNAITHGIGLGLAVAGLVLLIINAVRTGNPMRIVTFTVYGSTLVLFYLFSTLYHSLYFTKARRVFQILDHDFIYILIAGTYTPYCLVSIRVWQGWTLFGVIWGLAIIGVVYKSIWLKKKSHWSTILYVLMGWLCIVAFWPLWEALGPVGFGLLLAGGITFTIGALFYSRPTQYTHLIWHIFVLAGTILMFFSILFFV</sequence>
<evidence type="ECO:0000256" key="3">
    <source>
        <dbReference type="ARBA" id="ARBA00022692"/>
    </source>
</evidence>
<dbReference type="NCBIfam" id="TIGR01065">
    <property type="entry name" value="hlyIII"/>
    <property type="match status" value="1"/>
</dbReference>
<feature type="transmembrane region" description="Helical" evidence="6">
    <location>
        <begin position="144"/>
        <end position="161"/>
    </location>
</feature>
<name>A0ABR8PBJ9_9LACO</name>
<dbReference type="Proteomes" id="UP000616837">
    <property type="component" value="Unassembled WGS sequence"/>
</dbReference>
<feature type="transmembrane region" description="Helical" evidence="6">
    <location>
        <begin position="173"/>
        <end position="191"/>
    </location>
</feature>
<dbReference type="InterPro" id="IPR004254">
    <property type="entry name" value="AdipoR/HlyIII-related"/>
</dbReference>
<reference evidence="7 8" key="1">
    <citation type="submission" date="2020-08" db="EMBL/GenBank/DDBJ databases">
        <title>A Genomic Blueprint of the Chicken Gut Microbiome.</title>
        <authorList>
            <person name="Gilroy R."/>
            <person name="Ravi A."/>
            <person name="Getino M."/>
            <person name="Pursley I."/>
            <person name="Horton D.L."/>
            <person name="Alikhan N.-F."/>
            <person name="Baker D."/>
            <person name="Gharbi K."/>
            <person name="Hall N."/>
            <person name="Watson M."/>
            <person name="Adriaenssens E.M."/>
            <person name="Foster-Nyarko E."/>
            <person name="Jarju S."/>
            <person name="Secka A."/>
            <person name="Antonio M."/>
            <person name="Oren A."/>
            <person name="Chaudhuri R."/>
            <person name="La Ragione R.M."/>
            <person name="Hildebrand F."/>
            <person name="Pallen M.J."/>
        </authorList>
    </citation>
    <scope>NUCLEOTIDE SEQUENCE [LARGE SCALE GENOMIC DNA]</scope>
    <source>
        <strain evidence="7 8">Sa3CUN2</strain>
    </source>
</reference>
<feature type="transmembrane region" description="Helical" evidence="6">
    <location>
        <begin position="120"/>
        <end position="138"/>
    </location>
</feature>
<keyword evidence="5 6" id="KW-0472">Membrane</keyword>
<evidence type="ECO:0000313" key="8">
    <source>
        <dbReference type="Proteomes" id="UP000616837"/>
    </source>
</evidence>
<accession>A0ABR8PBJ9</accession>
<evidence type="ECO:0000313" key="7">
    <source>
        <dbReference type="EMBL" id="MBD7894601.1"/>
    </source>
</evidence>
<dbReference type="Pfam" id="PF03006">
    <property type="entry name" value="HlyIII"/>
    <property type="match status" value="1"/>
</dbReference>
<feature type="transmembrane region" description="Helical" evidence="6">
    <location>
        <begin position="225"/>
        <end position="245"/>
    </location>
</feature>
<organism evidence="7 8">
    <name type="scientific">Limosilactobacillus avistercoris</name>
    <dbReference type="NCBI Taxonomy" id="2762243"/>
    <lineage>
        <taxon>Bacteria</taxon>
        <taxon>Bacillati</taxon>
        <taxon>Bacillota</taxon>
        <taxon>Bacilli</taxon>
        <taxon>Lactobacillales</taxon>
        <taxon>Lactobacillaceae</taxon>
        <taxon>Limosilactobacillus</taxon>
    </lineage>
</organism>
<feature type="transmembrane region" description="Helical" evidence="6">
    <location>
        <begin position="6"/>
        <end position="29"/>
    </location>
</feature>
<comment type="subcellular location">
    <subcellularLocation>
        <location evidence="1">Endomembrane system</location>
        <topology evidence="1">Multi-pass membrane protein</topology>
    </subcellularLocation>
</comment>
<dbReference type="EMBL" id="JACSQW010000004">
    <property type="protein sequence ID" value="MBD7894601.1"/>
    <property type="molecule type" value="Genomic_DNA"/>
</dbReference>